<gene>
    <name evidence="1" type="ORF">BSPP4475_16235</name>
</gene>
<evidence type="ECO:0000313" key="1">
    <source>
        <dbReference type="EMBL" id="CAJ1003873.1"/>
    </source>
</evidence>
<protein>
    <submittedName>
        <fullName evidence="1">Baseplate assembly protein</fullName>
    </submittedName>
</protein>
<dbReference type="InterPro" id="IPR037026">
    <property type="entry name" value="Vgr_OB-fold_dom_sf"/>
</dbReference>
<proteinExistence type="predicted"/>
<organism evidence="1 2">
    <name type="scientific">Brevibacillus aydinogluensis</name>
    <dbReference type="NCBI Taxonomy" id="927786"/>
    <lineage>
        <taxon>Bacteria</taxon>
        <taxon>Bacillati</taxon>
        <taxon>Bacillota</taxon>
        <taxon>Bacilli</taxon>
        <taxon>Bacillales</taxon>
        <taxon>Paenibacillaceae</taxon>
        <taxon>Brevibacillus</taxon>
    </lineage>
</organism>
<dbReference type="RefSeq" id="WP_304414629.1">
    <property type="nucleotide sequence ID" value="NZ_OY569118.1"/>
</dbReference>
<dbReference type="Proteomes" id="UP001189619">
    <property type="component" value="Chromosome"/>
</dbReference>
<dbReference type="KEGG" id="bayd:BSPP4475_16235"/>
<dbReference type="Gene3D" id="6.20.150.10">
    <property type="match status" value="1"/>
</dbReference>
<dbReference type="NCBIfam" id="TIGR01644">
    <property type="entry name" value="phage_P2_V"/>
    <property type="match status" value="1"/>
</dbReference>
<sequence length="137" mass="15473">MDLVKNLIRVGRVSAVFPERCTARVIFEDRANLVSYELPTLGRGSLHNKDYWLPDVDELVWCLFLPSGNQQGVIIGTTFNKKDLPPDPPVRDKDKRHFRFGDGTSIEYDRKSHTLTIDIPEGKVVINGRLIVNEPGG</sequence>
<keyword evidence="2" id="KW-1185">Reference proteome</keyword>
<name>A0AA48M9Q2_9BACL</name>
<accession>A0AA48M9Q2</accession>
<evidence type="ECO:0000313" key="2">
    <source>
        <dbReference type="Proteomes" id="UP001189619"/>
    </source>
</evidence>
<dbReference type="AlphaFoldDB" id="A0AA48M9Q2"/>
<reference evidence="1" key="1">
    <citation type="submission" date="2023-07" db="EMBL/GenBank/DDBJ databases">
        <authorList>
            <person name="Ivanov I."/>
            <person name="Teneva D."/>
            <person name="Stoikov I."/>
        </authorList>
    </citation>
    <scope>NUCLEOTIDE SEQUENCE</scope>
    <source>
        <strain evidence="1">4475</strain>
    </source>
</reference>
<dbReference type="InterPro" id="IPR013046">
    <property type="entry name" value="GpV/Gp45"/>
</dbReference>
<dbReference type="EMBL" id="OY569118">
    <property type="protein sequence ID" value="CAJ1003873.1"/>
    <property type="molecule type" value="Genomic_DNA"/>
</dbReference>
<dbReference type="Gene3D" id="2.40.50.230">
    <property type="entry name" value="Gp5 N-terminal domain"/>
    <property type="match status" value="1"/>
</dbReference>